<protein>
    <submittedName>
        <fullName evidence="1">Uncharacterized protein</fullName>
    </submittedName>
</protein>
<keyword evidence="2" id="KW-1185">Reference proteome</keyword>
<dbReference type="Proteomes" id="UP001353858">
    <property type="component" value="Unassembled WGS sequence"/>
</dbReference>
<organism evidence="1 2">
    <name type="scientific">Aquatica leii</name>
    <dbReference type="NCBI Taxonomy" id="1421715"/>
    <lineage>
        <taxon>Eukaryota</taxon>
        <taxon>Metazoa</taxon>
        <taxon>Ecdysozoa</taxon>
        <taxon>Arthropoda</taxon>
        <taxon>Hexapoda</taxon>
        <taxon>Insecta</taxon>
        <taxon>Pterygota</taxon>
        <taxon>Neoptera</taxon>
        <taxon>Endopterygota</taxon>
        <taxon>Coleoptera</taxon>
        <taxon>Polyphaga</taxon>
        <taxon>Elateriformia</taxon>
        <taxon>Elateroidea</taxon>
        <taxon>Lampyridae</taxon>
        <taxon>Luciolinae</taxon>
        <taxon>Aquatica</taxon>
    </lineage>
</organism>
<reference evidence="2" key="1">
    <citation type="submission" date="2023-01" db="EMBL/GenBank/DDBJ databases">
        <title>Key to firefly adult light organ development and bioluminescence: homeobox transcription factors regulate luciferase expression and transportation to peroxisome.</title>
        <authorList>
            <person name="Fu X."/>
        </authorList>
    </citation>
    <scope>NUCLEOTIDE SEQUENCE [LARGE SCALE GENOMIC DNA]</scope>
</reference>
<comment type="caution">
    <text evidence="1">The sequence shown here is derived from an EMBL/GenBank/DDBJ whole genome shotgun (WGS) entry which is preliminary data.</text>
</comment>
<proteinExistence type="predicted"/>
<gene>
    <name evidence="1" type="ORF">RN001_001024</name>
</gene>
<sequence>MDIIEHNFEIPENITQQAAEVRAEFLPKKSRNRYKKEYRLFYEWRKQKKFKSVIDNVFLDYLSKKAKLLKRSTLWSRFSMIKTCLSIKENVDISKKGQFTEYTCDHPIGHQ</sequence>
<evidence type="ECO:0000313" key="1">
    <source>
        <dbReference type="EMBL" id="KAK4884753.1"/>
    </source>
</evidence>
<evidence type="ECO:0000313" key="2">
    <source>
        <dbReference type="Proteomes" id="UP001353858"/>
    </source>
</evidence>
<accession>A0AAN7PFY5</accession>
<dbReference type="AlphaFoldDB" id="A0AAN7PFY5"/>
<dbReference type="EMBL" id="JARPUR010000001">
    <property type="protein sequence ID" value="KAK4884753.1"/>
    <property type="molecule type" value="Genomic_DNA"/>
</dbReference>
<name>A0AAN7PFY5_9COLE</name>